<keyword evidence="7 8" id="KW-0472">Membrane</keyword>
<evidence type="ECO:0000259" key="9">
    <source>
        <dbReference type="PROSITE" id="PS51837"/>
    </source>
</evidence>
<dbReference type="GO" id="GO:0098560">
    <property type="term" value="C:cytoplasmic side of late endosome membrane"/>
    <property type="evidence" value="ECO:0007669"/>
    <property type="project" value="TreeGrafter"/>
</dbReference>
<evidence type="ECO:0000256" key="8">
    <source>
        <dbReference type="SAM" id="Phobius"/>
    </source>
</evidence>
<comment type="subcellular location">
    <subcellularLocation>
        <location evidence="1">Endosome membrane</location>
        <topology evidence="1">Peripheral membrane protein</topology>
        <orientation evidence="1">Cytoplasmic side</orientation>
    </subcellularLocation>
    <subcellularLocation>
        <location evidence="2">Late endosome membrane</location>
    </subcellularLocation>
    <subcellularLocation>
        <location evidence="3">Lysosome membrane</location>
        <topology evidence="3">Peripheral membrane protein</topology>
        <orientation evidence="3">Cytoplasmic side</orientation>
    </subcellularLocation>
</comment>
<evidence type="ECO:0000256" key="3">
    <source>
        <dbReference type="ARBA" id="ARBA00004630"/>
    </source>
</evidence>
<accession>A0A674NW86</accession>
<feature type="transmembrane region" description="Helical" evidence="8">
    <location>
        <begin position="119"/>
        <end position="136"/>
    </location>
</feature>
<dbReference type="GeneID" id="101077351"/>
<evidence type="ECO:0000313" key="11">
    <source>
        <dbReference type="Proteomes" id="UP000005226"/>
    </source>
</evidence>
<feature type="domain" description="LITAF" evidence="9">
    <location>
        <begin position="83"/>
        <end position="167"/>
    </location>
</feature>
<dbReference type="GeneTree" id="ENSGT01030000234810"/>
<dbReference type="OrthoDB" id="4713066at2759"/>
<reference evidence="10" key="3">
    <citation type="submission" date="2025-09" db="UniProtKB">
        <authorList>
            <consortium name="Ensembl"/>
        </authorList>
    </citation>
    <scope>IDENTIFICATION</scope>
</reference>
<dbReference type="InterPro" id="IPR006629">
    <property type="entry name" value="LITAF"/>
</dbReference>
<evidence type="ECO:0000313" key="10">
    <source>
        <dbReference type="Ensembl" id="ENSTRUP00000077749.1"/>
    </source>
</evidence>
<evidence type="ECO:0000256" key="6">
    <source>
        <dbReference type="ARBA" id="ARBA00022833"/>
    </source>
</evidence>
<keyword evidence="8" id="KW-0812">Transmembrane</keyword>
<dbReference type="SMART" id="SM00714">
    <property type="entry name" value="LITAF"/>
    <property type="match status" value="1"/>
</dbReference>
<dbReference type="Pfam" id="PF10601">
    <property type="entry name" value="zf-LITAF-like"/>
    <property type="match status" value="1"/>
</dbReference>
<keyword evidence="6" id="KW-0862">Zinc</keyword>
<dbReference type="OMA" id="TFVRCPT"/>
<name>A0A674NW86_TAKRU</name>
<sequence>MDKLLAPPYPGPPLGVYQAQPAVIQAPPVVVQAPPTVVQAPPTVIQAPPVVVQAPPTIVQAPPVVVQAPPTVVQAQPVVVHAQPVITSVAMMPQLQDVPGHITCPQCGRSGITRVNYKCGVLTWVICGVLGIFGIWPCCLIPFCVPSCKDAEHTCPCCNAVLHIHKRM</sequence>
<dbReference type="GO" id="GO:0008270">
    <property type="term" value="F:zinc ion binding"/>
    <property type="evidence" value="ECO:0007669"/>
    <property type="project" value="TreeGrafter"/>
</dbReference>
<evidence type="ECO:0000256" key="7">
    <source>
        <dbReference type="ARBA" id="ARBA00023136"/>
    </source>
</evidence>
<reference evidence="10" key="2">
    <citation type="submission" date="2025-08" db="UniProtKB">
        <authorList>
            <consortium name="Ensembl"/>
        </authorList>
    </citation>
    <scope>IDENTIFICATION</scope>
</reference>
<dbReference type="PROSITE" id="PS51837">
    <property type="entry name" value="LITAF"/>
    <property type="match status" value="1"/>
</dbReference>
<dbReference type="RefSeq" id="XP_029706581.1">
    <property type="nucleotide sequence ID" value="XM_029850721.1"/>
</dbReference>
<organism evidence="10 11">
    <name type="scientific">Takifugu rubripes</name>
    <name type="common">Japanese pufferfish</name>
    <name type="synonym">Fugu rubripes</name>
    <dbReference type="NCBI Taxonomy" id="31033"/>
    <lineage>
        <taxon>Eukaryota</taxon>
        <taxon>Metazoa</taxon>
        <taxon>Chordata</taxon>
        <taxon>Craniata</taxon>
        <taxon>Vertebrata</taxon>
        <taxon>Euteleostomi</taxon>
        <taxon>Actinopterygii</taxon>
        <taxon>Neopterygii</taxon>
        <taxon>Teleostei</taxon>
        <taxon>Neoteleostei</taxon>
        <taxon>Acanthomorphata</taxon>
        <taxon>Eupercaria</taxon>
        <taxon>Tetraodontiformes</taxon>
        <taxon>Tetradontoidea</taxon>
        <taxon>Tetraodontidae</taxon>
        <taxon>Takifugu</taxon>
    </lineage>
</organism>
<gene>
    <name evidence="10" type="primary">LOC101077351</name>
</gene>
<dbReference type="PANTHER" id="PTHR23292:SF45">
    <property type="entry name" value="LIPOPOLYSACCHARIDE-INDUCED TUMOR NECROSIS FACTOR-ALPHA FACTOR HOMOLOG"/>
    <property type="match status" value="1"/>
</dbReference>
<dbReference type="Ensembl" id="ENSTRUT00000064893.1">
    <property type="protein sequence ID" value="ENSTRUP00000077749.1"/>
    <property type="gene ID" value="ENSTRUG00000030559.1"/>
</dbReference>
<keyword evidence="8" id="KW-1133">Transmembrane helix</keyword>
<reference evidence="10 11" key="1">
    <citation type="journal article" date="2011" name="Genome Biol. Evol.">
        <title>Integration of the genetic map and genome assembly of fugu facilitates insights into distinct features of genome evolution in teleosts and mammals.</title>
        <authorList>
            <person name="Kai W."/>
            <person name="Kikuchi K."/>
            <person name="Tohari S."/>
            <person name="Chew A.K."/>
            <person name="Tay A."/>
            <person name="Fujiwara A."/>
            <person name="Hosoya S."/>
            <person name="Suetake H."/>
            <person name="Naruse K."/>
            <person name="Brenner S."/>
            <person name="Suzuki Y."/>
            <person name="Venkatesh B."/>
        </authorList>
    </citation>
    <scope>NUCLEOTIDE SEQUENCE [LARGE SCALE GENOMIC DNA]</scope>
</reference>
<evidence type="ECO:0000256" key="5">
    <source>
        <dbReference type="ARBA" id="ARBA00022723"/>
    </source>
</evidence>
<dbReference type="AlphaFoldDB" id="A0A674NW86"/>
<keyword evidence="5" id="KW-0479">Metal-binding</keyword>
<proteinExistence type="inferred from homology"/>
<dbReference type="GO" id="GO:0098574">
    <property type="term" value="C:cytoplasmic side of lysosomal membrane"/>
    <property type="evidence" value="ECO:0007669"/>
    <property type="project" value="TreeGrafter"/>
</dbReference>
<comment type="similarity">
    <text evidence="4">Belongs to the CDIP1/LITAF family.</text>
</comment>
<protein>
    <submittedName>
        <fullName evidence="10">Lipopolysaccharide-induced tumor necrosis factor-alpha factor homolog</fullName>
    </submittedName>
</protein>
<dbReference type="KEGG" id="tru:101077351"/>
<dbReference type="PANTHER" id="PTHR23292">
    <property type="entry name" value="LIPOPOLYSACCHARIDE-INDUCED TUMOR NECROSIS FACTOR-ALPHA FACTOR"/>
    <property type="match status" value="1"/>
</dbReference>
<evidence type="ECO:0000256" key="2">
    <source>
        <dbReference type="ARBA" id="ARBA00004414"/>
    </source>
</evidence>
<evidence type="ECO:0000256" key="4">
    <source>
        <dbReference type="ARBA" id="ARBA00005975"/>
    </source>
</evidence>
<dbReference type="InParanoid" id="A0A674NW86"/>
<dbReference type="FunCoup" id="A0A674NW86">
    <property type="interactions" value="60"/>
</dbReference>
<keyword evidence="11" id="KW-1185">Reference proteome</keyword>
<dbReference type="GO" id="GO:0005634">
    <property type="term" value="C:nucleus"/>
    <property type="evidence" value="ECO:0007669"/>
    <property type="project" value="TreeGrafter"/>
</dbReference>
<dbReference type="InterPro" id="IPR037519">
    <property type="entry name" value="LITAF_fam"/>
</dbReference>
<dbReference type="Proteomes" id="UP000005226">
    <property type="component" value="Chromosome 17"/>
</dbReference>
<evidence type="ECO:0000256" key="1">
    <source>
        <dbReference type="ARBA" id="ARBA00004125"/>
    </source>
</evidence>